<sequence>MFCHSIAFDISSVLLFTLTFYSLILGYHLQNLSSGDASLVA</sequence>
<reference evidence="2" key="2">
    <citation type="journal article" date="2015" name="Fish Shellfish Immunol.">
        <title>Early steps in the European eel (Anguilla anguilla)-Vibrio vulnificus interaction in the gills: Role of the RtxA13 toxin.</title>
        <authorList>
            <person name="Callol A."/>
            <person name="Pajuelo D."/>
            <person name="Ebbesson L."/>
            <person name="Teles M."/>
            <person name="MacKenzie S."/>
            <person name="Amaro C."/>
        </authorList>
    </citation>
    <scope>NUCLEOTIDE SEQUENCE</scope>
</reference>
<proteinExistence type="predicted"/>
<keyword evidence="1" id="KW-0812">Transmembrane</keyword>
<evidence type="ECO:0000313" key="2">
    <source>
        <dbReference type="EMBL" id="JAH24356.1"/>
    </source>
</evidence>
<dbReference type="AlphaFoldDB" id="A0A0E9R5D7"/>
<evidence type="ECO:0000256" key="1">
    <source>
        <dbReference type="SAM" id="Phobius"/>
    </source>
</evidence>
<keyword evidence="1" id="KW-0472">Membrane</keyword>
<feature type="transmembrane region" description="Helical" evidence="1">
    <location>
        <begin position="6"/>
        <end position="29"/>
    </location>
</feature>
<reference evidence="2" key="1">
    <citation type="submission" date="2014-11" db="EMBL/GenBank/DDBJ databases">
        <authorList>
            <person name="Amaro Gonzalez C."/>
        </authorList>
    </citation>
    <scope>NUCLEOTIDE SEQUENCE</scope>
</reference>
<protein>
    <submittedName>
        <fullName evidence="2">Uncharacterized protein</fullName>
    </submittedName>
</protein>
<name>A0A0E9R5D7_ANGAN</name>
<accession>A0A0E9R5D7</accession>
<keyword evidence="1" id="KW-1133">Transmembrane helix</keyword>
<dbReference type="EMBL" id="GBXM01084221">
    <property type="protein sequence ID" value="JAH24356.1"/>
    <property type="molecule type" value="Transcribed_RNA"/>
</dbReference>
<organism evidence="2">
    <name type="scientific">Anguilla anguilla</name>
    <name type="common">European freshwater eel</name>
    <name type="synonym">Muraena anguilla</name>
    <dbReference type="NCBI Taxonomy" id="7936"/>
    <lineage>
        <taxon>Eukaryota</taxon>
        <taxon>Metazoa</taxon>
        <taxon>Chordata</taxon>
        <taxon>Craniata</taxon>
        <taxon>Vertebrata</taxon>
        <taxon>Euteleostomi</taxon>
        <taxon>Actinopterygii</taxon>
        <taxon>Neopterygii</taxon>
        <taxon>Teleostei</taxon>
        <taxon>Anguilliformes</taxon>
        <taxon>Anguillidae</taxon>
        <taxon>Anguilla</taxon>
    </lineage>
</organism>